<dbReference type="RefSeq" id="XP_066713061.1">
    <property type="nucleotide sequence ID" value="XM_066863951.1"/>
</dbReference>
<protein>
    <submittedName>
        <fullName evidence="8">FAD-binding- type 2</fullName>
    </submittedName>
</protein>
<feature type="region of interest" description="Disordered" evidence="6">
    <location>
        <begin position="119"/>
        <end position="162"/>
    </location>
</feature>
<dbReference type="Gene3D" id="3.30.465.10">
    <property type="match status" value="2"/>
</dbReference>
<feature type="domain" description="Berberine/berberine-like" evidence="7">
    <location>
        <begin position="204"/>
        <end position="247"/>
    </location>
</feature>
<dbReference type="InterPro" id="IPR012951">
    <property type="entry name" value="BBE"/>
</dbReference>
<dbReference type="InterPro" id="IPR036318">
    <property type="entry name" value="FAD-bd_PCMH-like_sf"/>
</dbReference>
<dbReference type="PANTHER" id="PTHR42973">
    <property type="entry name" value="BINDING OXIDOREDUCTASE, PUTATIVE (AFU_ORTHOLOGUE AFUA_1G17690)-RELATED"/>
    <property type="match status" value="1"/>
</dbReference>
<keyword evidence="3" id="KW-0285">Flavoprotein</keyword>
<evidence type="ECO:0000259" key="7">
    <source>
        <dbReference type="Pfam" id="PF08031"/>
    </source>
</evidence>
<comment type="caution">
    <text evidence="8">The sequence shown here is derived from an EMBL/GenBank/DDBJ whole genome shotgun (WGS) entry which is preliminary data.</text>
</comment>
<evidence type="ECO:0000313" key="9">
    <source>
        <dbReference type="Proteomes" id="UP001480595"/>
    </source>
</evidence>
<proteinExistence type="inferred from homology"/>
<dbReference type="Proteomes" id="UP001480595">
    <property type="component" value="Unassembled WGS sequence"/>
</dbReference>
<dbReference type="PANTHER" id="PTHR42973:SF39">
    <property type="entry name" value="FAD-BINDING PCMH-TYPE DOMAIN-CONTAINING PROTEIN"/>
    <property type="match status" value="1"/>
</dbReference>
<dbReference type="SUPFAM" id="SSF56176">
    <property type="entry name" value="FAD-binding/transporter-associated domain-like"/>
    <property type="match status" value="1"/>
</dbReference>
<dbReference type="InterPro" id="IPR050416">
    <property type="entry name" value="FAD-linked_Oxidoreductase"/>
</dbReference>
<accession>A0ABR1TWD1</accession>
<dbReference type="Pfam" id="PF08031">
    <property type="entry name" value="BBE"/>
    <property type="match status" value="1"/>
</dbReference>
<evidence type="ECO:0000256" key="2">
    <source>
        <dbReference type="ARBA" id="ARBA00005466"/>
    </source>
</evidence>
<keyword evidence="9" id="KW-1185">Reference proteome</keyword>
<reference evidence="8 9" key="1">
    <citation type="submission" date="2023-01" db="EMBL/GenBank/DDBJ databases">
        <title>Analysis of 21 Apiospora genomes using comparative genomics revels a genus with tremendous synthesis potential of carbohydrate active enzymes and secondary metabolites.</title>
        <authorList>
            <person name="Sorensen T."/>
        </authorList>
    </citation>
    <scope>NUCLEOTIDE SEQUENCE [LARGE SCALE GENOMIC DNA]</scope>
    <source>
        <strain evidence="8 9">CBS 135458</strain>
    </source>
</reference>
<evidence type="ECO:0000256" key="4">
    <source>
        <dbReference type="ARBA" id="ARBA00022827"/>
    </source>
</evidence>
<feature type="compositionally biased region" description="Low complexity" evidence="6">
    <location>
        <begin position="149"/>
        <end position="160"/>
    </location>
</feature>
<keyword evidence="5" id="KW-0560">Oxidoreductase</keyword>
<dbReference type="Gene3D" id="3.40.462.20">
    <property type="match status" value="1"/>
</dbReference>
<evidence type="ECO:0000256" key="3">
    <source>
        <dbReference type="ARBA" id="ARBA00022630"/>
    </source>
</evidence>
<evidence type="ECO:0000256" key="6">
    <source>
        <dbReference type="SAM" id="MobiDB-lite"/>
    </source>
</evidence>
<evidence type="ECO:0000256" key="5">
    <source>
        <dbReference type="ARBA" id="ARBA00023002"/>
    </source>
</evidence>
<dbReference type="EMBL" id="JAQQWL010000011">
    <property type="protein sequence ID" value="KAK8050812.1"/>
    <property type="molecule type" value="Genomic_DNA"/>
</dbReference>
<evidence type="ECO:0000256" key="1">
    <source>
        <dbReference type="ARBA" id="ARBA00001974"/>
    </source>
</evidence>
<name>A0ABR1TWD1_9PEZI</name>
<comment type="cofactor">
    <cofactor evidence="1">
        <name>FAD</name>
        <dbReference type="ChEBI" id="CHEBI:57692"/>
    </cofactor>
</comment>
<sequence length="265" mass="29044">MGADNALEFDVITADGKRRTAYPTENANLYWALGGGGAGNYALVLSVITKAHPDGPVGGATITFTNTNDAKFWAGIITAWLKLQPTLNDIPRFSSLWFLTKEVFRISYAILPDGTEAGRVQGPLPVRRDAQGNRHHTPPPTKQASAPASTTTFSGSTVTSERPGANAVLPAWRDVPFTTELARIQRFVNAWQIRTRSFTPGGGSYMNEATFDAPDWKTDYQGATYPKLEAIKERYDPDYLFWVNAGVGSDSYWRLGDDGRLCCNT</sequence>
<dbReference type="GeneID" id="92097014"/>
<gene>
    <name evidence="8" type="ORF">PG994_012542</name>
</gene>
<dbReference type="InterPro" id="IPR016169">
    <property type="entry name" value="FAD-bd_PCMH_sub2"/>
</dbReference>
<evidence type="ECO:0000313" key="8">
    <source>
        <dbReference type="EMBL" id="KAK8050812.1"/>
    </source>
</evidence>
<organism evidence="8 9">
    <name type="scientific">Apiospora phragmitis</name>
    <dbReference type="NCBI Taxonomy" id="2905665"/>
    <lineage>
        <taxon>Eukaryota</taxon>
        <taxon>Fungi</taxon>
        <taxon>Dikarya</taxon>
        <taxon>Ascomycota</taxon>
        <taxon>Pezizomycotina</taxon>
        <taxon>Sordariomycetes</taxon>
        <taxon>Xylariomycetidae</taxon>
        <taxon>Amphisphaeriales</taxon>
        <taxon>Apiosporaceae</taxon>
        <taxon>Apiospora</taxon>
    </lineage>
</organism>
<comment type="similarity">
    <text evidence="2">Belongs to the oxygen-dependent FAD-linked oxidoreductase family.</text>
</comment>
<keyword evidence="4" id="KW-0274">FAD</keyword>